<name>A0ABW1KU16_9PROT</name>
<keyword evidence="2" id="KW-0966">Cell projection</keyword>
<feature type="domain" description="Flagellar hook-length control protein-like C-terminal" evidence="1">
    <location>
        <begin position="346"/>
        <end position="424"/>
    </location>
</feature>
<dbReference type="Gene3D" id="3.30.750.140">
    <property type="match status" value="1"/>
</dbReference>
<comment type="caution">
    <text evidence="2">The sequence shown here is derived from an EMBL/GenBank/DDBJ whole genome shotgun (WGS) entry which is preliminary data.</text>
</comment>
<organism evidence="2 3">
    <name type="scientific">Hyphococcus aureus</name>
    <dbReference type="NCBI Taxonomy" id="2666033"/>
    <lineage>
        <taxon>Bacteria</taxon>
        <taxon>Pseudomonadati</taxon>
        <taxon>Pseudomonadota</taxon>
        <taxon>Alphaproteobacteria</taxon>
        <taxon>Parvularculales</taxon>
        <taxon>Parvularculaceae</taxon>
        <taxon>Hyphococcus</taxon>
    </lineage>
</organism>
<keyword evidence="2" id="KW-0969">Cilium</keyword>
<dbReference type="CDD" id="cd17470">
    <property type="entry name" value="T3SS_Flik_C"/>
    <property type="match status" value="1"/>
</dbReference>
<accession>A0ABW1KU16</accession>
<dbReference type="EMBL" id="JBHPON010000001">
    <property type="protein sequence ID" value="MFC6033948.1"/>
    <property type="molecule type" value="Genomic_DNA"/>
</dbReference>
<gene>
    <name evidence="2" type="ORF">ACFMB1_00230</name>
</gene>
<dbReference type="InterPro" id="IPR021136">
    <property type="entry name" value="Flagellar_hook_control-like_C"/>
</dbReference>
<dbReference type="Proteomes" id="UP001596116">
    <property type="component" value="Unassembled WGS sequence"/>
</dbReference>
<protein>
    <submittedName>
        <fullName evidence="2">Flagellar hook-length control protein FliK</fullName>
    </submittedName>
</protein>
<keyword evidence="3" id="KW-1185">Reference proteome</keyword>
<sequence>MENTQLSLLNALFGGKTPGEALLLEKPFAAEGETEQASQGFFSFLESLTATAVESGEETLNAPLAPKDVATFPGLKVEVLRKLLGDEVLSGDDAAIGATTFTVAEPQASAAFDVSSLKTNEIALSDEAALEEPVTTPLLSDAPAAVTASTVTGPAATTSAMSASPTAVTRVEITPPFANPSQSAPVRPAAAKAPGFVDPATPSIDPAQPPGVAIAKAPPVTPAEPVIAGVQVQTLASVGIVEPVGQTPPNQSAPVEPGVVDLDRRPDFHPDRPQIKTPEASLKAHNNGAAAIADHAAPEALAHSALTREGDIGGFDRMASSRLETAPQTVERNVHLNPVRDQIIAAVASRPGEAKLEIRLDPPELGRVLIGFERDGADIVRAVVTAESPDTLDLMRRNADVFQRALEQQGFSNLDLQFADRGARENAQEDPGDNARLFALADEEAGAAALAEHGPRVALGRLDRRL</sequence>
<keyword evidence="2" id="KW-0282">Flagellum</keyword>
<reference evidence="2 3" key="1">
    <citation type="submission" date="2024-09" db="EMBL/GenBank/DDBJ databases">
        <authorList>
            <person name="Zhang Z.-H."/>
        </authorList>
    </citation>
    <scope>NUCLEOTIDE SEQUENCE [LARGE SCALE GENOMIC DNA]</scope>
    <source>
        <strain evidence="2 3">HHTR114</strain>
    </source>
</reference>
<dbReference type="InterPro" id="IPR038610">
    <property type="entry name" value="FliK-like_C_sf"/>
</dbReference>
<dbReference type="RefSeq" id="WP_379880766.1">
    <property type="nucleotide sequence ID" value="NZ_JBHPON010000001.1"/>
</dbReference>
<evidence type="ECO:0000259" key="1">
    <source>
        <dbReference type="Pfam" id="PF02120"/>
    </source>
</evidence>
<evidence type="ECO:0000313" key="3">
    <source>
        <dbReference type="Proteomes" id="UP001596116"/>
    </source>
</evidence>
<proteinExistence type="predicted"/>
<dbReference type="Pfam" id="PF02120">
    <property type="entry name" value="Flg_hook"/>
    <property type="match status" value="1"/>
</dbReference>
<evidence type="ECO:0000313" key="2">
    <source>
        <dbReference type="EMBL" id="MFC6033948.1"/>
    </source>
</evidence>